<dbReference type="CAZy" id="GT4">
    <property type="family name" value="Glycosyltransferase Family 4"/>
</dbReference>
<dbReference type="GO" id="GO:0016757">
    <property type="term" value="F:glycosyltransferase activity"/>
    <property type="evidence" value="ECO:0007669"/>
    <property type="project" value="UniProtKB-KW"/>
</dbReference>
<dbReference type="Gene3D" id="3.40.50.2000">
    <property type="entry name" value="Glycogen Phosphorylase B"/>
    <property type="match status" value="2"/>
</dbReference>
<keyword evidence="1" id="KW-0328">Glycosyltransferase</keyword>
<evidence type="ECO:0000313" key="4">
    <source>
        <dbReference type="Proteomes" id="UP000007073"/>
    </source>
</evidence>
<dbReference type="PANTHER" id="PTHR12526">
    <property type="entry name" value="GLYCOSYLTRANSFERASE"/>
    <property type="match status" value="1"/>
</dbReference>
<evidence type="ECO:0000256" key="1">
    <source>
        <dbReference type="ARBA" id="ARBA00022676"/>
    </source>
</evidence>
<protein>
    <submittedName>
        <fullName evidence="3">Glycosyltransferase</fullName>
    </submittedName>
</protein>
<evidence type="ECO:0000256" key="2">
    <source>
        <dbReference type="ARBA" id="ARBA00022679"/>
    </source>
</evidence>
<dbReference type="STRING" id="269799.Gmet_1408"/>
<keyword evidence="4" id="KW-1185">Reference proteome</keyword>
<dbReference type="Proteomes" id="UP000007073">
    <property type="component" value="Chromosome"/>
</dbReference>
<dbReference type="EMBL" id="CP000148">
    <property type="protein sequence ID" value="ABB31642.1"/>
    <property type="molecule type" value="Genomic_DNA"/>
</dbReference>
<dbReference type="PANTHER" id="PTHR12526:SF510">
    <property type="entry name" value="D-INOSITOL 3-PHOSPHATE GLYCOSYLTRANSFERASE"/>
    <property type="match status" value="1"/>
</dbReference>
<name>Q39VT2_GEOMG</name>
<proteinExistence type="predicted"/>
<dbReference type="Pfam" id="PF13692">
    <property type="entry name" value="Glyco_trans_1_4"/>
    <property type="match status" value="1"/>
</dbReference>
<reference evidence="3 4" key="1">
    <citation type="submission" date="2005-10" db="EMBL/GenBank/DDBJ databases">
        <title>Complete sequence of Geobacter metallireducens GS-15.</title>
        <authorList>
            <consortium name="US DOE Joint Genome Institute"/>
            <person name="Copeland A."/>
            <person name="Lucas S."/>
            <person name="Lapidus A."/>
            <person name="Barry K."/>
            <person name="Detter J.C."/>
            <person name="Glavina T."/>
            <person name="Hammon N."/>
            <person name="Israni S."/>
            <person name="Pitluck S."/>
            <person name="Di Bartolo G."/>
            <person name="Chain P."/>
            <person name="Schmutz J."/>
            <person name="Larimer F."/>
            <person name="Land M."/>
            <person name="Kyrpides N."/>
            <person name="Ivanova N."/>
            <person name="Richardson P."/>
        </authorList>
    </citation>
    <scope>NUCLEOTIDE SEQUENCE [LARGE SCALE GENOMIC DNA]</scope>
    <source>
        <strain evidence="4">ATCC 53774 / DSM 7210 / GS-15</strain>
    </source>
</reference>
<reference evidence="3 4" key="2">
    <citation type="journal article" date="2009" name="BMC Microbiol.">
        <title>The genome sequence of Geobacter metallireducens: features of metabolism, physiology and regulation common and dissimilar to Geobacter sulfurreducens.</title>
        <authorList>
            <person name="Aklujkar M."/>
            <person name="Krushkal J."/>
            <person name="DiBartolo G."/>
            <person name="Lapidus A."/>
            <person name="Land M.L."/>
            <person name="Lovley D.R."/>
        </authorList>
    </citation>
    <scope>NUCLEOTIDE SEQUENCE [LARGE SCALE GENOMIC DNA]</scope>
    <source>
        <strain evidence="4">ATCC 53774 / DSM 7210 / GS-15</strain>
    </source>
</reference>
<organism evidence="3 4">
    <name type="scientific">Geobacter metallireducens (strain ATCC 53774 / DSM 7210 / GS-15)</name>
    <dbReference type="NCBI Taxonomy" id="269799"/>
    <lineage>
        <taxon>Bacteria</taxon>
        <taxon>Pseudomonadati</taxon>
        <taxon>Thermodesulfobacteriota</taxon>
        <taxon>Desulfuromonadia</taxon>
        <taxon>Geobacterales</taxon>
        <taxon>Geobacteraceae</taxon>
        <taxon>Geobacter</taxon>
    </lineage>
</organism>
<evidence type="ECO:0000313" key="3">
    <source>
        <dbReference type="EMBL" id="ABB31642.1"/>
    </source>
</evidence>
<dbReference type="CDD" id="cd03801">
    <property type="entry name" value="GT4_PimA-like"/>
    <property type="match status" value="1"/>
</dbReference>
<keyword evidence="2 3" id="KW-0808">Transferase</keyword>
<sequence length="354" mass="39761">MAKLCHKPLHILFFRHSLLGRGGDKMVVCQANALARRGHQVTIRTATLATPFSLDDRIEINLTGSSSVAATLMDLFKGRFSFDLLIVDIIPLAVLAGIRFGRTKVIYYVQDWDVSYYRSLAFRSLIRLLYFVERSFLRIPVIVVSEHLLGKIGRTGIGATYVVENGIDLTLFNSKGRLHPAFAPGHIPTFLLFIRNDWRKGSDLALKVVKKLADRYPHAFGVVAVGNRPAIRPSQIDWIDKGFMDERQIADLMKQCDLFLYPSRHEGFGLMALEAFACGCLVVTTTAVGFAHDIENSLVAEVDDEQGLYSRLCCLLEKQIEIAPLVKKAEEFASEHPLELCMDRFCSVIEELNQ</sequence>
<dbReference type="eggNOG" id="COG0438">
    <property type="taxonomic scope" value="Bacteria"/>
</dbReference>
<dbReference type="AlphaFoldDB" id="Q39VT2"/>
<dbReference type="HOGENOM" id="CLU_791701_0_0_7"/>
<accession>Q39VT2</accession>
<dbReference type="KEGG" id="gme:Gmet_1408"/>
<gene>
    <name evidence="3" type="ordered locus">Gmet_1408</name>
</gene>
<dbReference type="SUPFAM" id="SSF53756">
    <property type="entry name" value="UDP-Glycosyltransferase/glycogen phosphorylase"/>
    <property type="match status" value="1"/>
</dbReference>